<dbReference type="AlphaFoldDB" id="A0A9X1SX72"/>
<dbReference type="GO" id="GO:0015969">
    <property type="term" value="P:guanosine tetraphosphate metabolic process"/>
    <property type="evidence" value="ECO:0007669"/>
    <property type="project" value="InterPro"/>
</dbReference>
<gene>
    <name evidence="3" type="ORF">LR394_03720</name>
</gene>
<organism evidence="3 4">
    <name type="scientific">Kineosporia babensis</name>
    <dbReference type="NCBI Taxonomy" id="499548"/>
    <lineage>
        <taxon>Bacteria</taxon>
        <taxon>Bacillati</taxon>
        <taxon>Actinomycetota</taxon>
        <taxon>Actinomycetes</taxon>
        <taxon>Kineosporiales</taxon>
        <taxon>Kineosporiaceae</taxon>
        <taxon>Kineosporia</taxon>
    </lineage>
</organism>
<evidence type="ECO:0000256" key="1">
    <source>
        <dbReference type="SAM" id="MobiDB-lite"/>
    </source>
</evidence>
<dbReference type="InterPro" id="IPR043519">
    <property type="entry name" value="NT_sf"/>
</dbReference>
<evidence type="ECO:0000313" key="4">
    <source>
        <dbReference type="Proteomes" id="UP001138997"/>
    </source>
</evidence>
<dbReference type="Pfam" id="PF04607">
    <property type="entry name" value="RelA_SpoT"/>
    <property type="match status" value="1"/>
</dbReference>
<proteinExistence type="predicted"/>
<name>A0A9X1SX72_9ACTN</name>
<feature type="region of interest" description="Disordered" evidence="1">
    <location>
        <begin position="1"/>
        <end position="37"/>
    </location>
</feature>
<protein>
    <recommendedName>
        <fullName evidence="2">RelA/SpoT domain-containing protein</fullName>
    </recommendedName>
</protein>
<dbReference type="InterPro" id="IPR007685">
    <property type="entry name" value="RelA_SpoT"/>
</dbReference>
<reference evidence="3" key="1">
    <citation type="submission" date="2021-11" db="EMBL/GenBank/DDBJ databases">
        <title>Streptomyces corallinus and Kineosporia corallina sp. nov., two new coral-derived marine actinobacteria.</title>
        <authorList>
            <person name="Buangrab K."/>
            <person name="Sutthacheep M."/>
            <person name="Yeemin T."/>
            <person name="Harunari E."/>
            <person name="Igarashi Y."/>
            <person name="Sripreechasak P."/>
            <person name="Kanchanasin P."/>
            <person name="Tanasupawat S."/>
            <person name="Phongsopitanun W."/>
        </authorList>
    </citation>
    <scope>NUCLEOTIDE SEQUENCE</scope>
    <source>
        <strain evidence="3">JCM 31032</strain>
    </source>
</reference>
<evidence type="ECO:0000313" key="3">
    <source>
        <dbReference type="EMBL" id="MCD5309988.1"/>
    </source>
</evidence>
<keyword evidence="4" id="KW-1185">Reference proteome</keyword>
<feature type="compositionally biased region" description="Basic and acidic residues" evidence="1">
    <location>
        <begin position="13"/>
        <end position="28"/>
    </location>
</feature>
<dbReference type="Proteomes" id="UP001138997">
    <property type="component" value="Unassembled WGS sequence"/>
</dbReference>
<feature type="domain" description="RelA/SpoT" evidence="2">
    <location>
        <begin position="71"/>
        <end position="192"/>
    </location>
</feature>
<dbReference type="SUPFAM" id="SSF81301">
    <property type="entry name" value="Nucleotidyltransferase"/>
    <property type="match status" value="1"/>
</dbReference>
<sequence>MNETPDGVSRKQAFIDRQKAGHPERAVGEDPTPQQRDAVDQYAFTLMSEVEAAVREEVEALTPENGTSSVRTKTADGLFDKVHRMVASGRPAYEVGDVIDAVGARITVNSMEHLGSVLSTIQQRFGTGEHGRILEVENMYADPKRKNPAYRVIPMVVRIDVNGAAYTYELQLTTHRASVAADLEHNTLFKQYHDLTPGQRQLIARMFSEAAALDQEESRR</sequence>
<dbReference type="Gene3D" id="3.30.460.10">
    <property type="entry name" value="Beta Polymerase, domain 2"/>
    <property type="match status" value="1"/>
</dbReference>
<accession>A0A9X1SX72</accession>
<dbReference type="RefSeq" id="WP_231438917.1">
    <property type="nucleotide sequence ID" value="NZ_JAJOMB010000002.1"/>
</dbReference>
<comment type="caution">
    <text evidence="3">The sequence shown here is derived from an EMBL/GenBank/DDBJ whole genome shotgun (WGS) entry which is preliminary data.</text>
</comment>
<dbReference type="EMBL" id="JAJOMB010000002">
    <property type="protein sequence ID" value="MCD5309988.1"/>
    <property type="molecule type" value="Genomic_DNA"/>
</dbReference>
<evidence type="ECO:0000259" key="2">
    <source>
        <dbReference type="Pfam" id="PF04607"/>
    </source>
</evidence>